<dbReference type="Gene3D" id="1.10.3090.10">
    <property type="entry name" value="cca-adding enzyme, domain 2"/>
    <property type="match status" value="1"/>
</dbReference>
<dbReference type="GO" id="GO:0042245">
    <property type="term" value="P:RNA repair"/>
    <property type="evidence" value="ECO:0007669"/>
    <property type="project" value="UniProtKB-KW"/>
</dbReference>
<dbReference type="Pfam" id="PF01743">
    <property type="entry name" value="PolyA_pol"/>
    <property type="match status" value="1"/>
</dbReference>
<evidence type="ECO:0000256" key="1">
    <source>
        <dbReference type="ARBA" id="ARBA00001946"/>
    </source>
</evidence>
<dbReference type="CDD" id="cd00077">
    <property type="entry name" value="HDc"/>
    <property type="match status" value="1"/>
</dbReference>
<dbReference type="InterPro" id="IPR032828">
    <property type="entry name" value="PolyA_RNA-bd"/>
</dbReference>
<dbReference type="PANTHER" id="PTHR47545:SF1">
    <property type="entry name" value="MULTIFUNCTIONAL CCA PROTEIN"/>
    <property type="match status" value="1"/>
</dbReference>
<dbReference type="InterPro" id="IPR006674">
    <property type="entry name" value="HD_domain"/>
</dbReference>
<organism evidence="15 16">
    <name type="scientific">Candidatus Cryptobacteroides excrementipullorum</name>
    <dbReference type="NCBI Taxonomy" id="2840761"/>
    <lineage>
        <taxon>Bacteria</taxon>
        <taxon>Pseudomonadati</taxon>
        <taxon>Bacteroidota</taxon>
        <taxon>Bacteroidia</taxon>
        <taxon>Bacteroidales</taxon>
        <taxon>Candidatus Cryptobacteroides</taxon>
    </lineage>
</organism>
<dbReference type="InterPro" id="IPR003607">
    <property type="entry name" value="HD/PDEase_dom"/>
</dbReference>
<gene>
    <name evidence="15" type="ORF">IAB80_08600</name>
</gene>
<dbReference type="Proteomes" id="UP000823771">
    <property type="component" value="Unassembled WGS sequence"/>
</dbReference>
<dbReference type="FunFam" id="3.30.460.10:FF:000033">
    <property type="entry name" value="Poly A polymerase head domain protein"/>
    <property type="match status" value="1"/>
</dbReference>
<dbReference type="Gene3D" id="3.30.460.10">
    <property type="entry name" value="Beta Polymerase, domain 2"/>
    <property type="match status" value="1"/>
</dbReference>
<evidence type="ECO:0000256" key="11">
    <source>
        <dbReference type="RuleBase" id="RU003953"/>
    </source>
</evidence>
<evidence type="ECO:0000256" key="8">
    <source>
        <dbReference type="ARBA" id="ARBA00022840"/>
    </source>
</evidence>
<dbReference type="InterPro" id="IPR050124">
    <property type="entry name" value="tRNA_CCA-adding_enzyme"/>
</dbReference>
<reference evidence="15" key="2">
    <citation type="journal article" date="2021" name="PeerJ">
        <title>Extensive microbial diversity within the chicken gut microbiome revealed by metagenomics and culture.</title>
        <authorList>
            <person name="Gilroy R."/>
            <person name="Ravi A."/>
            <person name="Getino M."/>
            <person name="Pursley I."/>
            <person name="Horton D.L."/>
            <person name="Alikhan N.F."/>
            <person name="Baker D."/>
            <person name="Gharbi K."/>
            <person name="Hall N."/>
            <person name="Watson M."/>
            <person name="Adriaenssens E.M."/>
            <person name="Foster-Nyarko E."/>
            <person name="Jarju S."/>
            <person name="Secka A."/>
            <person name="Antonio M."/>
            <person name="Oren A."/>
            <person name="Chaudhuri R.R."/>
            <person name="La Ragione R."/>
            <person name="Hildebrand F."/>
            <person name="Pallen M.J."/>
        </authorList>
    </citation>
    <scope>NUCLEOTIDE SEQUENCE</scope>
    <source>
        <strain evidence="15">2478</strain>
    </source>
</reference>
<dbReference type="GO" id="GO:0046872">
    <property type="term" value="F:metal ion binding"/>
    <property type="evidence" value="ECO:0007669"/>
    <property type="project" value="UniProtKB-KW"/>
</dbReference>
<evidence type="ECO:0000259" key="14">
    <source>
        <dbReference type="Pfam" id="PF12627"/>
    </source>
</evidence>
<keyword evidence="10 11" id="KW-0694">RNA-binding</keyword>
<keyword evidence="3" id="KW-0819">tRNA processing</keyword>
<dbReference type="InterPro" id="IPR043519">
    <property type="entry name" value="NT_sf"/>
</dbReference>
<dbReference type="EMBL" id="JADILZ010000079">
    <property type="protein sequence ID" value="MBO8478928.1"/>
    <property type="molecule type" value="Genomic_DNA"/>
</dbReference>
<dbReference type="NCBIfam" id="TIGR00277">
    <property type="entry name" value="HDIG"/>
    <property type="match status" value="1"/>
</dbReference>
<dbReference type="GO" id="GO:0008033">
    <property type="term" value="P:tRNA processing"/>
    <property type="evidence" value="ECO:0007669"/>
    <property type="project" value="UniProtKB-KW"/>
</dbReference>
<keyword evidence="5" id="KW-0479">Metal-binding</keyword>
<dbReference type="Pfam" id="PF12627">
    <property type="entry name" value="PolyA_pol_RNAbd"/>
    <property type="match status" value="1"/>
</dbReference>
<dbReference type="SUPFAM" id="SSF81891">
    <property type="entry name" value="Poly A polymerase C-terminal region-like"/>
    <property type="match status" value="1"/>
</dbReference>
<protein>
    <submittedName>
        <fullName evidence="15">HD domain-containing protein</fullName>
    </submittedName>
</protein>
<dbReference type="Pfam" id="PF01966">
    <property type="entry name" value="HD"/>
    <property type="match status" value="1"/>
</dbReference>
<dbReference type="InterPro" id="IPR002646">
    <property type="entry name" value="PolA_pol_head_dom"/>
</dbReference>
<keyword evidence="2 11" id="KW-0808">Transferase</keyword>
<keyword evidence="6" id="KW-0547">Nucleotide-binding</keyword>
<evidence type="ECO:0000256" key="3">
    <source>
        <dbReference type="ARBA" id="ARBA00022694"/>
    </source>
</evidence>
<dbReference type="InterPro" id="IPR006675">
    <property type="entry name" value="HDIG_dom"/>
</dbReference>
<evidence type="ECO:0000256" key="6">
    <source>
        <dbReference type="ARBA" id="ARBA00022741"/>
    </source>
</evidence>
<evidence type="ECO:0000313" key="15">
    <source>
        <dbReference type="EMBL" id="MBO8478928.1"/>
    </source>
</evidence>
<feature type="domain" description="Poly A polymerase head" evidence="12">
    <location>
        <begin position="29"/>
        <end position="155"/>
    </location>
</feature>
<dbReference type="AlphaFoldDB" id="A0A9D9IUF6"/>
<evidence type="ECO:0000313" key="16">
    <source>
        <dbReference type="Proteomes" id="UP000823771"/>
    </source>
</evidence>
<dbReference type="PANTHER" id="PTHR47545">
    <property type="entry name" value="MULTIFUNCTIONAL CCA PROTEIN"/>
    <property type="match status" value="1"/>
</dbReference>
<evidence type="ECO:0000259" key="13">
    <source>
        <dbReference type="Pfam" id="PF01966"/>
    </source>
</evidence>
<keyword evidence="4" id="KW-0548">Nucleotidyltransferase</keyword>
<reference evidence="15" key="1">
    <citation type="submission" date="2020-10" db="EMBL/GenBank/DDBJ databases">
        <authorList>
            <person name="Gilroy R."/>
        </authorList>
    </citation>
    <scope>NUCLEOTIDE SEQUENCE</scope>
    <source>
        <strain evidence="15">2478</strain>
    </source>
</reference>
<comment type="cofactor">
    <cofactor evidence="1">
        <name>Mg(2+)</name>
        <dbReference type="ChEBI" id="CHEBI:18420"/>
    </cofactor>
</comment>
<keyword evidence="7" id="KW-0692">RNA repair</keyword>
<evidence type="ECO:0000256" key="2">
    <source>
        <dbReference type="ARBA" id="ARBA00022679"/>
    </source>
</evidence>
<sequence length="504" mass="56830">MSTTITEGFLGHKIFTIVSQTAERLGVRAFVIGGYVRDCFLGRPSKDIDIVVEGSGIELAQAVGETVGSTVSVFRNFGTAMLRYHGIEVEFVGARKESYRRDSRKPIVEDGTLEDDQLRRDFTINAMAFSLQKEDFGALVDPFGGIKDLASGIIRTPLDPDTTYSDDPLRMIRAIRFAARLSASGRDFTIVPESLESIRRNRERLSILSKERITEELNKILLCEKPSIGFRLLDDTGLLELILPQLTRLKGVETVEGKGHKENFSHTLEVVDNVSASEAELIMAGSLHNYEFENGKEAVLTRTEPYLWLRWAALLHDIGKPATKKYSPQTGWTFHGHEVVGARMVPKIFQQMKLPLNEKMKYVQKLVGLHLRPIALVTEEVTDSAVRRLLFDAGNDIDDLMLLCNADITSKNPRKVERLRKNFEMVRQKLEDVEAKDAIRNFKNPVTGEYIMEIYGIPPCREIGIIKEYVKNAILDGVIQNRFEDADRLMREKAAELGLTGKDK</sequence>
<keyword evidence="8" id="KW-0067">ATP-binding</keyword>
<comment type="caution">
    <text evidence="15">The sequence shown here is derived from an EMBL/GenBank/DDBJ whole genome shotgun (WGS) entry which is preliminary data.</text>
</comment>
<evidence type="ECO:0000256" key="4">
    <source>
        <dbReference type="ARBA" id="ARBA00022695"/>
    </source>
</evidence>
<comment type="similarity">
    <text evidence="11">Belongs to the tRNA nucleotidyltransferase/poly(A) polymerase family.</text>
</comment>
<dbReference type="GO" id="GO:0005524">
    <property type="term" value="F:ATP binding"/>
    <property type="evidence" value="ECO:0007669"/>
    <property type="project" value="UniProtKB-KW"/>
</dbReference>
<accession>A0A9D9IUF6</accession>
<feature type="domain" description="tRNA nucleotidyltransferase/poly(A) polymerase RNA and SrmB- binding" evidence="14">
    <location>
        <begin position="187"/>
        <end position="247"/>
    </location>
</feature>
<dbReference type="SUPFAM" id="SSF81301">
    <property type="entry name" value="Nucleotidyltransferase"/>
    <property type="match status" value="1"/>
</dbReference>
<evidence type="ECO:0000256" key="5">
    <source>
        <dbReference type="ARBA" id="ARBA00022723"/>
    </source>
</evidence>
<proteinExistence type="inferred from homology"/>
<dbReference type="CDD" id="cd05398">
    <property type="entry name" value="NT_ClassII-CCAase"/>
    <property type="match status" value="1"/>
</dbReference>
<dbReference type="GO" id="GO:0003723">
    <property type="term" value="F:RNA binding"/>
    <property type="evidence" value="ECO:0007669"/>
    <property type="project" value="UniProtKB-KW"/>
</dbReference>
<name>A0A9D9IUF6_9BACT</name>
<dbReference type="GO" id="GO:0016779">
    <property type="term" value="F:nucleotidyltransferase activity"/>
    <property type="evidence" value="ECO:0007669"/>
    <property type="project" value="UniProtKB-KW"/>
</dbReference>
<evidence type="ECO:0000256" key="7">
    <source>
        <dbReference type="ARBA" id="ARBA00022800"/>
    </source>
</evidence>
<keyword evidence="9" id="KW-0460">Magnesium</keyword>
<feature type="domain" description="HD" evidence="13">
    <location>
        <begin position="308"/>
        <end position="375"/>
    </location>
</feature>
<evidence type="ECO:0000256" key="10">
    <source>
        <dbReference type="ARBA" id="ARBA00022884"/>
    </source>
</evidence>
<evidence type="ECO:0000259" key="12">
    <source>
        <dbReference type="Pfam" id="PF01743"/>
    </source>
</evidence>
<evidence type="ECO:0000256" key="9">
    <source>
        <dbReference type="ARBA" id="ARBA00022842"/>
    </source>
</evidence>